<dbReference type="VEuPathDB" id="FungiDB:H257_12744"/>
<sequence>MEYNTNSLHNPAQTSDDSLNALYEEPGAYAVNDAKPWTASAGTLMKSWTDIASDLKANGRC</sequence>
<protein>
    <submittedName>
        <fullName evidence="2">Uncharacterized protein</fullName>
    </submittedName>
</protein>
<dbReference type="OrthoDB" id="110628at2759"/>
<feature type="region of interest" description="Disordered" evidence="1">
    <location>
        <begin position="1"/>
        <end position="20"/>
    </location>
</feature>
<dbReference type="EMBL" id="KI913155">
    <property type="protein sequence ID" value="ETV72283.1"/>
    <property type="molecule type" value="Genomic_DNA"/>
</dbReference>
<reference evidence="2" key="1">
    <citation type="submission" date="2013-12" db="EMBL/GenBank/DDBJ databases">
        <title>The Genome Sequence of Aphanomyces astaci APO3.</title>
        <authorList>
            <consortium name="The Broad Institute Genomics Platform"/>
            <person name="Russ C."/>
            <person name="Tyler B."/>
            <person name="van West P."/>
            <person name="Dieguez-Uribeondo J."/>
            <person name="Young S.K."/>
            <person name="Zeng Q."/>
            <person name="Gargeya S."/>
            <person name="Fitzgerald M."/>
            <person name="Abouelleil A."/>
            <person name="Alvarado L."/>
            <person name="Chapman S.B."/>
            <person name="Gainer-Dewar J."/>
            <person name="Goldberg J."/>
            <person name="Griggs A."/>
            <person name="Gujja S."/>
            <person name="Hansen M."/>
            <person name="Howarth C."/>
            <person name="Imamovic A."/>
            <person name="Ireland A."/>
            <person name="Larimer J."/>
            <person name="McCowan C."/>
            <person name="Murphy C."/>
            <person name="Pearson M."/>
            <person name="Poon T.W."/>
            <person name="Priest M."/>
            <person name="Roberts A."/>
            <person name="Saif S."/>
            <person name="Shea T."/>
            <person name="Sykes S."/>
            <person name="Wortman J."/>
            <person name="Nusbaum C."/>
            <person name="Birren B."/>
        </authorList>
    </citation>
    <scope>NUCLEOTIDE SEQUENCE [LARGE SCALE GENOMIC DNA]</scope>
    <source>
        <strain evidence="2">APO3</strain>
    </source>
</reference>
<feature type="compositionally biased region" description="Polar residues" evidence="1">
    <location>
        <begin position="1"/>
        <end position="18"/>
    </location>
</feature>
<dbReference type="RefSeq" id="XP_009838351.1">
    <property type="nucleotide sequence ID" value="XM_009840049.1"/>
</dbReference>
<organism evidence="2">
    <name type="scientific">Aphanomyces astaci</name>
    <name type="common">Crayfish plague agent</name>
    <dbReference type="NCBI Taxonomy" id="112090"/>
    <lineage>
        <taxon>Eukaryota</taxon>
        <taxon>Sar</taxon>
        <taxon>Stramenopiles</taxon>
        <taxon>Oomycota</taxon>
        <taxon>Saprolegniomycetes</taxon>
        <taxon>Saprolegniales</taxon>
        <taxon>Verrucalvaceae</taxon>
        <taxon>Aphanomyces</taxon>
    </lineage>
</organism>
<accession>W4G019</accession>
<proteinExistence type="predicted"/>
<name>W4G019_APHAT</name>
<evidence type="ECO:0000313" key="2">
    <source>
        <dbReference type="EMBL" id="ETV72283.1"/>
    </source>
</evidence>
<dbReference type="GeneID" id="20814740"/>
<dbReference type="AlphaFoldDB" id="W4G019"/>
<evidence type="ECO:0000256" key="1">
    <source>
        <dbReference type="SAM" id="MobiDB-lite"/>
    </source>
</evidence>
<gene>
    <name evidence="2" type="ORF">H257_12744</name>
</gene>